<evidence type="ECO:0000313" key="2">
    <source>
        <dbReference type="Proteomes" id="UP000095287"/>
    </source>
</evidence>
<dbReference type="Proteomes" id="UP000095287">
    <property type="component" value="Unplaced"/>
</dbReference>
<name>A0A1I7ZGJ6_9BILA</name>
<sequence length="69" mass="7855">MRRPLAVITAGQALALATMQLKRKHSEFRALARSGCEQMMFFHLVALMMFSAQIACPPYFHKTSMHSTR</sequence>
<reference evidence="3" key="1">
    <citation type="submission" date="2016-11" db="UniProtKB">
        <authorList>
            <consortium name="WormBaseParasite"/>
        </authorList>
    </citation>
    <scope>IDENTIFICATION</scope>
</reference>
<keyword evidence="1" id="KW-0472">Membrane</keyword>
<evidence type="ECO:0000313" key="3">
    <source>
        <dbReference type="WBParaSite" id="L893_g26109.t1"/>
    </source>
</evidence>
<dbReference type="WBParaSite" id="L893_g26109.t1">
    <property type="protein sequence ID" value="L893_g26109.t1"/>
    <property type="gene ID" value="L893_g26109"/>
</dbReference>
<dbReference type="AlphaFoldDB" id="A0A1I7ZGJ6"/>
<evidence type="ECO:0000256" key="1">
    <source>
        <dbReference type="SAM" id="Phobius"/>
    </source>
</evidence>
<keyword evidence="2" id="KW-1185">Reference proteome</keyword>
<organism evidence="2 3">
    <name type="scientific">Steinernema glaseri</name>
    <dbReference type="NCBI Taxonomy" id="37863"/>
    <lineage>
        <taxon>Eukaryota</taxon>
        <taxon>Metazoa</taxon>
        <taxon>Ecdysozoa</taxon>
        <taxon>Nematoda</taxon>
        <taxon>Chromadorea</taxon>
        <taxon>Rhabditida</taxon>
        <taxon>Tylenchina</taxon>
        <taxon>Panagrolaimomorpha</taxon>
        <taxon>Strongyloidoidea</taxon>
        <taxon>Steinernematidae</taxon>
        <taxon>Steinernema</taxon>
    </lineage>
</organism>
<accession>A0A1I7ZGJ6</accession>
<proteinExistence type="predicted"/>
<keyword evidence="1" id="KW-0812">Transmembrane</keyword>
<feature type="transmembrane region" description="Helical" evidence="1">
    <location>
        <begin position="41"/>
        <end position="60"/>
    </location>
</feature>
<protein>
    <submittedName>
        <fullName evidence="3">Secreted protein</fullName>
    </submittedName>
</protein>
<keyword evidence="1" id="KW-1133">Transmembrane helix</keyword>